<accession>A0A0G4HQG2</accession>
<dbReference type="Pfam" id="PF01501">
    <property type="entry name" value="Glyco_transf_8"/>
    <property type="match status" value="1"/>
</dbReference>
<reference evidence="1" key="1">
    <citation type="submission" date="2014-11" db="EMBL/GenBank/DDBJ databases">
        <authorList>
            <person name="Otto D Thomas"/>
            <person name="Naeem Raeece"/>
        </authorList>
    </citation>
    <scope>NUCLEOTIDE SEQUENCE</scope>
</reference>
<dbReference type="Gene3D" id="3.90.550.10">
    <property type="entry name" value="Spore Coat Polysaccharide Biosynthesis Protein SpsA, Chain A"/>
    <property type="match status" value="1"/>
</dbReference>
<dbReference type="AlphaFoldDB" id="A0A0G4HQG2"/>
<evidence type="ECO:0000313" key="1">
    <source>
        <dbReference type="EMBL" id="CEM46617.1"/>
    </source>
</evidence>
<dbReference type="InterPro" id="IPR002495">
    <property type="entry name" value="Glyco_trans_8"/>
</dbReference>
<dbReference type="EMBL" id="CDMZ01003503">
    <property type="protein sequence ID" value="CEM46617.1"/>
    <property type="molecule type" value="Genomic_DNA"/>
</dbReference>
<name>A0A0G4HQG2_9ALVE</name>
<dbReference type="PANTHER" id="PTHR11183">
    <property type="entry name" value="GLYCOGENIN SUBFAMILY MEMBER"/>
    <property type="match status" value="1"/>
</dbReference>
<gene>
    <name evidence="1" type="ORF">Cvel_1256</name>
</gene>
<dbReference type="InterPro" id="IPR029044">
    <property type="entry name" value="Nucleotide-diphossugar_trans"/>
</dbReference>
<dbReference type="VEuPathDB" id="CryptoDB:Cvel_1256"/>
<sequence length="671" mass="74905">MARIVLNKRVFRIGLVRVLLCLGALVVVGVSVYALVRLLTKTPDECEGEKAVDRQSLQEIDNVIGQRPNIIFSSVKSMEEDFAFATFVSSPSYLPALEVFVESLAMTRPRYPLHIFQVTHGEDWGKKVIALARRYEGKLQIQVEGWEQIRPPRCTRQHPRWAVNYTKMRLWQMERVKAVLFLDADTLILRPLDFIFRFAGALDGATKPFLGSGDWGKWAPPSSWKMNGGVFLFAPGVETFRRLLTIAADHRKFRSEEAEQGIFNSVFRGLCCLPNVANVQKTVMRHEPSLWSWKDIAVLHFVQEKPWTSWSHNSFRDTFVREDDIEKQRYTDLWDQSEYSFVHNLWKREFLQGRLQEKGGTLTMFQAYQSPEDWLPLESAQLGEGAMPARLSGRLRAPSDFDVLAHVPPLSHEGLRSSLGLWGVMKAVLKGRKGGAWVGFMSASDEKLEEGPLGASIAWTKVDLDLGQGGAWGNGTNLIGEGEGGNLRVLYFWVGRCDDSLRSVIRGEGSLGRVLFETLGSLGGFAPLDLLGKRDKGECLAGGGRLILPWKLFVEMMSAVGPLVDRFLFMHPEAALGSCPFAASYVAGSGGSVGLGCTETLVEALINVWALKEGVDMVFAVDHPLWRVHGPPPESLQKEHGVPATERTVQQAGQQGWIHPRGLTYGMGRKR</sequence>
<protein>
    <recommendedName>
        <fullName evidence="2">Nucleotide-diphospho-sugar transferase domain-containing protein</fullName>
    </recommendedName>
</protein>
<dbReference type="InterPro" id="IPR050587">
    <property type="entry name" value="GNT1/Glycosyltrans_8"/>
</dbReference>
<evidence type="ECO:0008006" key="2">
    <source>
        <dbReference type="Google" id="ProtNLM"/>
    </source>
</evidence>
<proteinExistence type="predicted"/>
<dbReference type="SUPFAM" id="SSF53448">
    <property type="entry name" value="Nucleotide-diphospho-sugar transferases"/>
    <property type="match status" value="1"/>
</dbReference>
<organism evidence="1">
    <name type="scientific">Chromera velia CCMP2878</name>
    <dbReference type="NCBI Taxonomy" id="1169474"/>
    <lineage>
        <taxon>Eukaryota</taxon>
        <taxon>Sar</taxon>
        <taxon>Alveolata</taxon>
        <taxon>Colpodellida</taxon>
        <taxon>Chromeraceae</taxon>
        <taxon>Chromera</taxon>
    </lineage>
</organism>
<dbReference type="GO" id="GO:0016757">
    <property type="term" value="F:glycosyltransferase activity"/>
    <property type="evidence" value="ECO:0007669"/>
    <property type="project" value="InterPro"/>
</dbReference>